<gene>
    <name evidence="2" type="primary">LOC115631930</name>
</gene>
<dbReference type="RefSeq" id="XP_030384641.1">
    <property type="nucleotide sequence ID" value="XM_030528781.1"/>
</dbReference>
<proteinExistence type="predicted"/>
<name>A0A6J2U810_DROLE</name>
<dbReference type="Proteomes" id="UP000504634">
    <property type="component" value="Unplaced"/>
</dbReference>
<dbReference type="GeneID" id="115631930"/>
<evidence type="ECO:0000313" key="2">
    <source>
        <dbReference type="RefSeq" id="XP_030384641.1"/>
    </source>
</evidence>
<reference evidence="2" key="1">
    <citation type="submission" date="2025-08" db="UniProtKB">
        <authorList>
            <consortium name="RefSeq"/>
        </authorList>
    </citation>
    <scope>IDENTIFICATION</scope>
    <source>
        <strain evidence="2">11010-0011.00</strain>
        <tissue evidence="2">Whole body</tissue>
    </source>
</reference>
<keyword evidence="1" id="KW-1185">Reference proteome</keyword>
<dbReference type="OrthoDB" id="8050261at2759"/>
<evidence type="ECO:0000313" key="1">
    <source>
        <dbReference type="Proteomes" id="UP000504634"/>
    </source>
</evidence>
<organism evidence="1 2">
    <name type="scientific">Drosophila lebanonensis</name>
    <name type="common">Fruit fly</name>
    <name type="synonym">Scaptodrosophila lebanonensis</name>
    <dbReference type="NCBI Taxonomy" id="7225"/>
    <lineage>
        <taxon>Eukaryota</taxon>
        <taxon>Metazoa</taxon>
        <taxon>Ecdysozoa</taxon>
        <taxon>Arthropoda</taxon>
        <taxon>Hexapoda</taxon>
        <taxon>Insecta</taxon>
        <taxon>Pterygota</taxon>
        <taxon>Neoptera</taxon>
        <taxon>Endopterygota</taxon>
        <taxon>Diptera</taxon>
        <taxon>Brachycera</taxon>
        <taxon>Muscomorpha</taxon>
        <taxon>Ephydroidea</taxon>
        <taxon>Drosophilidae</taxon>
        <taxon>Scaptodrosophila</taxon>
    </lineage>
</organism>
<dbReference type="AlphaFoldDB" id="A0A6J2U810"/>
<accession>A0A6J2U810</accession>
<protein>
    <submittedName>
        <fullName evidence="2">Uncharacterized protein LOC115631930</fullName>
    </submittedName>
</protein>
<sequence length="131" mass="14964">MVLGEHLSCPMCSAETDCKTLDFVTCTHSKAEETVQFMENYYEIGVNLTQSGIFKCITILIEILDWIDEWRGCVYADLNACKLNKKEDMSWENIICETYQVIESDTDGQPATLTWNFYIIPLLFGAQEIIG</sequence>